<dbReference type="RefSeq" id="WP_027470232.1">
    <property type="nucleotide sequence ID" value="NZ_BAMD01000077.1"/>
</dbReference>
<evidence type="ECO:0000256" key="1">
    <source>
        <dbReference type="SAM" id="SignalP"/>
    </source>
</evidence>
<dbReference type="OrthoDB" id="1076849at2"/>
<reference evidence="3 4" key="1">
    <citation type="journal article" date="2014" name="Genome Announc.">
        <title>Draft Genome Sequence of Cytophaga fermentans JCM 21142T, a Facultative Anaerobe Isolated from Marine Mud.</title>
        <authorList>
            <person name="Starns D."/>
            <person name="Oshima K."/>
            <person name="Suda W."/>
            <person name="Iino T."/>
            <person name="Yuki M."/>
            <person name="Inoue J."/>
            <person name="Kitamura K."/>
            <person name="Iida T."/>
            <person name="Darby A."/>
            <person name="Hattori M."/>
            <person name="Ohkuma M."/>
        </authorList>
    </citation>
    <scope>NUCLEOTIDE SEQUENCE [LARGE SCALE GENOMIC DNA]</scope>
    <source>
        <strain evidence="3 4">JCM 21142</strain>
    </source>
</reference>
<feature type="signal peptide" evidence="1">
    <location>
        <begin position="1"/>
        <end position="20"/>
    </location>
</feature>
<proteinExistence type="predicted"/>
<gene>
    <name evidence="3" type="ORF">JCM21142_94017</name>
</gene>
<dbReference type="NCBIfam" id="TIGR04183">
    <property type="entry name" value="Por_Secre_tail"/>
    <property type="match status" value="1"/>
</dbReference>
<evidence type="ECO:0000259" key="2">
    <source>
        <dbReference type="Pfam" id="PF18962"/>
    </source>
</evidence>
<dbReference type="AlphaFoldDB" id="W7YCT9"/>
<dbReference type="Pfam" id="PF18962">
    <property type="entry name" value="Por_Secre_tail"/>
    <property type="match status" value="1"/>
</dbReference>
<sequence>MKFILSLIFLLEIAITGIHAQEIISASAGDVSCNAGSVSYSVGQVAYNTNSGANGTVTQGVQQAYEIYVTTGIKETGISLAVSAYPNPTSNYLNLKIENLEHLTLNFQLFDIKGNLLQSQNIMGNETQIDMNNYLPSTYFVRIINQNQSIKEFKIIKQ</sequence>
<evidence type="ECO:0000313" key="4">
    <source>
        <dbReference type="Proteomes" id="UP000019402"/>
    </source>
</evidence>
<dbReference type="EMBL" id="BAMD01000077">
    <property type="protein sequence ID" value="GAF05288.1"/>
    <property type="molecule type" value="Genomic_DNA"/>
</dbReference>
<name>W7YCT9_9BACT</name>
<feature type="domain" description="Secretion system C-terminal sorting" evidence="2">
    <location>
        <begin position="85"/>
        <end position="153"/>
    </location>
</feature>
<dbReference type="eggNOG" id="ENOG50331S1">
    <property type="taxonomic scope" value="Bacteria"/>
</dbReference>
<dbReference type="Proteomes" id="UP000019402">
    <property type="component" value="Unassembled WGS sequence"/>
</dbReference>
<dbReference type="InterPro" id="IPR026444">
    <property type="entry name" value="Secre_tail"/>
</dbReference>
<accession>W7YCT9</accession>
<dbReference type="STRING" id="869213.GCA_000517085_00139"/>
<feature type="chain" id="PRO_5004904137" description="Secretion system C-terminal sorting domain-containing protein" evidence="1">
    <location>
        <begin position="21"/>
        <end position="158"/>
    </location>
</feature>
<keyword evidence="1" id="KW-0732">Signal</keyword>
<comment type="caution">
    <text evidence="3">The sequence shown here is derived from an EMBL/GenBank/DDBJ whole genome shotgun (WGS) entry which is preliminary data.</text>
</comment>
<evidence type="ECO:0000313" key="3">
    <source>
        <dbReference type="EMBL" id="GAF05288.1"/>
    </source>
</evidence>
<protein>
    <recommendedName>
        <fullName evidence="2">Secretion system C-terminal sorting domain-containing protein</fullName>
    </recommendedName>
</protein>
<organism evidence="3 4">
    <name type="scientific">Saccharicrinis fermentans DSM 9555 = JCM 21142</name>
    <dbReference type="NCBI Taxonomy" id="869213"/>
    <lineage>
        <taxon>Bacteria</taxon>
        <taxon>Pseudomonadati</taxon>
        <taxon>Bacteroidota</taxon>
        <taxon>Bacteroidia</taxon>
        <taxon>Marinilabiliales</taxon>
        <taxon>Marinilabiliaceae</taxon>
        <taxon>Saccharicrinis</taxon>
    </lineage>
</organism>
<keyword evidence="4" id="KW-1185">Reference proteome</keyword>